<dbReference type="Gene3D" id="3.30.70.1320">
    <property type="entry name" value="Multidrug efflux transporter AcrB pore domain like"/>
    <property type="match status" value="1"/>
</dbReference>
<dbReference type="SUPFAM" id="SSF82714">
    <property type="entry name" value="Multidrug efflux transporter AcrB TolC docking domain, DN and DC subdomains"/>
    <property type="match status" value="2"/>
</dbReference>
<comment type="caution">
    <text evidence="2">The sequence shown here is derived from an EMBL/GenBank/DDBJ whole genome shotgun (WGS) entry which is preliminary data.</text>
</comment>
<protein>
    <submittedName>
        <fullName evidence="2">Cation efflux system protein</fullName>
    </submittedName>
</protein>
<dbReference type="GO" id="GO:0005886">
    <property type="term" value="C:plasma membrane"/>
    <property type="evidence" value="ECO:0007669"/>
    <property type="project" value="TreeGrafter"/>
</dbReference>
<dbReference type="Gene3D" id="1.20.1640.10">
    <property type="entry name" value="Multidrug efflux transporter AcrB transmembrane domain"/>
    <property type="match status" value="2"/>
</dbReference>
<keyword evidence="3" id="KW-1185">Reference proteome</keyword>
<dbReference type="Gene3D" id="3.30.70.1440">
    <property type="entry name" value="Multidrug efflux transporter AcrB pore domain"/>
    <property type="match status" value="1"/>
</dbReference>
<keyword evidence="1" id="KW-0812">Transmembrane</keyword>
<keyword evidence="1" id="KW-0472">Membrane</keyword>
<organism evidence="2 3">
    <name type="scientific">Asticcacaulis endophyticus</name>
    <dbReference type="NCBI Taxonomy" id="1395890"/>
    <lineage>
        <taxon>Bacteria</taxon>
        <taxon>Pseudomonadati</taxon>
        <taxon>Pseudomonadota</taxon>
        <taxon>Alphaproteobacteria</taxon>
        <taxon>Caulobacterales</taxon>
        <taxon>Caulobacteraceae</taxon>
        <taxon>Asticcacaulis</taxon>
    </lineage>
</organism>
<evidence type="ECO:0000256" key="1">
    <source>
        <dbReference type="SAM" id="Phobius"/>
    </source>
</evidence>
<dbReference type="SUPFAM" id="SSF82866">
    <property type="entry name" value="Multidrug efflux transporter AcrB transmembrane domain"/>
    <property type="match status" value="2"/>
</dbReference>
<dbReference type="InterPro" id="IPR001036">
    <property type="entry name" value="Acrflvin-R"/>
</dbReference>
<reference evidence="2" key="1">
    <citation type="journal article" date="2014" name="Int. J. Syst. Evol. Microbiol.">
        <title>Complete genome sequence of Corynebacterium casei LMG S-19264T (=DSM 44701T), isolated from a smear-ripened cheese.</title>
        <authorList>
            <consortium name="US DOE Joint Genome Institute (JGI-PGF)"/>
            <person name="Walter F."/>
            <person name="Albersmeier A."/>
            <person name="Kalinowski J."/>
            <person name="Ruckert C."/>
        </authorList>
    </citation>
    <scope>NUCLEOTIDE SEQUENCE</scope>
    <source>
        <strain evidence="2">KCTC 32296</strain>
    </source>
</reference>
<dbReference type="Gene3D" id="3.30.70.1430">
    <property type="entry name" value="Multidrug efflux transporter AcrB pore domain"/>
    <property type="match status" value="2"/>
</dbReference>
<dbReference type="GO" id="GO:0042910">
    <property type="term" value="F:xenobiotic transmembrane transporter activity"/>
    <property type="evidence" value="ECO:0007669"/>
    <property type="project" value="TreeGrafter"/>
</dbReference>
<dbReference type="Proteomes" id="UP000662572">
    <property type="component" value="Unassembled WGS sequence"/>
</dbReference>
<feature type="transmembrane region" description="Helical" evidence="1">
    <location>
        <begin position="883"/>
        <end position="905"/>
    </location>
</feature>
<evidence type="ECO:0000313" key="2">
    <source>
        <dbReference type="EMBL" id="GGZ38443.1"/>
    </source>
</evidence>
<dbReference type="Pfam" id="PF00873">
    <property type="entry name" value="ACR_tran"/>
    <property type="match status" value="1"/>
</dbReference>
<dbReference type="InterPro" id="IPR027463">
    <property type="entry name" value="AcrB_DN_DC_subdom"/>
</dbReference>
<feature type="transmembrane region" description="Helical" evidence="1">
    <location>
        <begin position="337"/>
        <end position="356"/>
    </location>
</feature>
<proteinExistence type="predicted"/>
<gene>
    <name evidence="2" type="ORF">GCM10011273_26300</name>
</gene>
<feature type="transmembrane region" description="Helical" evidence="1">
    <location>
        <begin position="465"/>
        <end position="489"/>
    </location>
</feature>
<feature type="transmembrane region" description="Helical" evidence="1">
    <location>
        <begin position="389"/>
        <end position="413"/>
    </location>
</feature>
<feature type="transmembrane region" description="Helical" evidence="1">
    <location>
        <begin position="363"/>
        <end position="383"/>
    </location>
</feature>
<accession>A0A918Q918</accession>
<dbReference type="RefSeq" id="WP_189487316.1">
    <property type="nucleotide sequence ID" value="NZ_BMZB01000003.1"/>
</dbReference>
<name>A0A918Q918_9CAUL</name>
<feature type="transmembrane region" description="Helical" evidence="1">
    <location>
        <begin position="425"/>
        <end position="453"/>
    </location>
</feature>
<sequence>MNFPNLSALAVRERAVTLFLILAVLAAGTFAFIKLGRAEDPRFTVKVMTVTAVWPGATAKEMDENVGDILEKRLQELQYYDRVETTAQPGVLQAKVILKDSTPPSAVPEQFYQVRKKLSDEARNLPGGVYGPFFDDEFSDVYFSLYAIQAKGLTNRELVKQAETLRQQLLQVPGVQKVRILGERPQAIFVEIPQAKLATLGVNAQDIMSTLRGRNEVTPAGSVGITGPRIQIRLDSGLTSLEDVRNVTLSVRGQYLRLGDFAEVRRGYADPATYEINHAGQPAVVLGLVMAPRYNGLTLGKALEKEEEGMRAQLPLGLSFTKISDQAKVIHHSVDEFMMKFMVALGVVMLVSLVALGFRVGLVVAAAVPLTLAIVFVIMLLTGRDFDRITLGALIISLGLLVDDAIIAIEMMVVKLEEGYDRVKAATYAWTTTAAPMLSGTLVTILGFIPVGFAQSSAGEYAGNIFWVVGFALIASWVVAVTFTPYLGVVMLPDIKPKPGHHSMYDSKNYTAFRKLVRLTVDHRVLTIAITIGLFLLSGAGMIVVKKQFFPNSDRTELTVEVKMPVGSAFEATKAVTARIEADVMKQPEATDVSAYLGQGAPRFFFSLNPELPNPAYAQVVIQTKDVKARTALKARIQNWAQEGRYPQARVRVTQFLFGPPVPYPVLFRVIGPDQAGIMKIAEEVRNVLQQAPNIIDPHLDWGEKTPIMRYVIDDARLAQLNLTRQAVDAQLQGLVSGAPATQMRDGTRTVDVVLKTPAGERRSPSDIAGMTVTNTLGQAIPLSAVVHQVPDTESQQIKRYDRDLYVSVQGDVREGLQPPDVTAELLPRLDTIKAALPAGYRIDTGGAVEESAKANVALVAVVPVMILLTLVVLMIQVRTFSTMWMVFATAPLGLVGAVPAMLLFNQPFGFNAILALVGLSGILMRNTLILVQQISDNIRDGATDYDAIVEATVRRARPVILTAAAAMLAFIPLTQSVFWGALAFVLIGGVGVGTVLTLVFLPALYSFWFNVRKPQGDLKNA</sequence>
<feature type="transmembrane region" description="Helical" evidence="1">
    <location>
        <begin position="960"/>
        <end position="979"/>
    </location>
</feature>
<dbReference type="PANTHER" id="PTHR32063:SF18">
    <property type="entry name" value="CATION EFFLUX SYSTEM PROTEIN"/>
    <property type="match status" value="1"/>
</dbReference>
<keyword evidence="1" id="KW-1133">Transmembrane helix</keyword>
<evidence type="ECO:0000313" key="3">
    <source>
        <dbReference type="Proteomes" id="UP000662572"/>
    </source>
</evidence>
<reference evidence="2" key="2">
    <citation type="submission" date="2020-09" db="EMBL/GenBank/DDBJ databases">
        <authorList>
            <person name="Sun Q."/>
            <person name="Kim S."/>
        </authorList>
    </citation>
    <scope>NUCLEOTIDE SEQUENCE</scope>
    <source>
        <strain evidence="2">KCTC 32296</strain>
    </source>
</reference>
<feature type="transmembrane region" description="Helical" evidence="1">
    <location>
        <begin position="985"/>
        <end position="1010"/>
    </location>
</feature>
<dbReference type="AlphaFoldDB" id="A0A918Q918"/>
<dbReference type="Gene3D" id="3.30.2090.10">
    <property type="entry name" value="Multidrug efflux transporter AcrB TolC docking domain, DN and DC subdomains"/>
    <property type="match status" value="2"/>
</dbReference>
<feature type="transmembrane region" description="Helical" evidence="1">
    <location>
        <begin position="525"/>
        <end position="545"/>
    </location>
</feature>
<dbReference type="SUPFAM" id="SSF82693">
    <property type="entry name" value="Multidrug efflux transporter AcrB pore domain, PN1, PN2, PC1 and PC2 subdomains"/>
    <property type="match status" value="3"/>
</dbReference>
<feature type="transmembrane region" description="Helical" evidence="1">
    <location>
        <begin position="857"/>
        <end position="876"/>
    </location>
</feature>
<dbReference type="EMBL" id="BMZB01000003">
    <property type="protein sequence ID" value="GGZ38443.1"/>
    <property type="molecule type" value="Genomic_DNA"/>
</dbReference>
<dbReference type="PRINTS" id="PR00702">
    <property type="entry name" value="ACRIFLAVINRP"/>
</dbReference>
<dbReference type="PANTHER" id="PTHR32063">
    <property type="match status" value="1"/>
</dbReference>